<comment type="similarity">
    <text evidence="2 12 13">Belongs to the UvrB family.</text>
</comment>
<accession>A0A5B7XY65</accession>
<keyword evidence="4 12" id="KW-0547">Nucleotide-binding</keyword>
<dbReference type="SMART" id="SM00487">
    <property type="entry name" value="DEXDc"/>
    <property type="match status" value="1"/>
</dbReference>
<evidence type="ECO:0000256" key="6">
    <source>
        <dbReference type="ARBA" id="ARBA00022769"/>
    </source>
</evidence>
<comment type="subunit">
    <text evidence="10 12 13">Forms a heterotetramer with UvrA during the search for lesions. Interacts with UvrC in an incision complex.</text>
</comment>
<dbReference type="NCBIfam" id="TIGR00631">
    <property type="entry name" value="uvrb"/>
    <property type="match status" value="1"/>
</dbReference>
<dbReference type="Pfam" id="PF02151">
    <property type="entry name" value="UVR"/>
    <property type="match status" value="1"/>
</dbReference>
<dbReference type="AlphaFoldDB" id="A0A5B7XY65"/>
<dbReference type="HAMAP" id="MF_00204">
    <property type="entry name" value="UvrB"/>
    <property type="match status" value="1"/>
</dbReference>
<evidence type="ECO:0000259" key="16">
    <source>
        <dbReference type="PROSITE" id="PS51192"/>
    </source>
</evidence>
<dbReference type="GO" id="GO:0005524">
    <property type="term" value="F:ATP binding"/>
    <property type="evidence" value="ECO:0007669"/>
    <property type="project" value="UniProtKB-UniRule"/>
</dbReference>
<dbReference type="NCBIfam" id="NF003673">
    <property type="entry name" value="PRK05298.1"/>
    <property type="match status" value="1"/>
</dbReference>
<dbReference type="GO" id="GO:0016887">
    <property type="term" value="F:ATP hydrolysis activity"/>
    <property type="evidence" value="ECO:0007669"/>
    <property type="project" value="InterPro"/>
</dbReference>
<evidence type="ECO:0000256" key="2">
    <source>
        <dbReference type="ARBA" id="ARBA00008533"/>
    </source>
</evidence>
<dbReference type="PROSITE" id="PS51194">
    <property type="entry name" value="HELICASE_CTER"/>
    <property type="match status" value="1"/>
</dbReference>
<dbReference type="CDD" id="cd17916">
    <property type="entry name" value="DEXHc_UvrB"/>
    <property type="match status" value="1"/>
</dbReference>
<dbReference type="GO" id="GO:0009381">
    <property type="term" value="F:excinuclease ABC activity"/>
    <property type="evidence" value="ECO:0007669"/>
    <property type="project" value="UniProtKB-UniRule"/>
</dbReference>
<dbReference type="Pfam" id="PF12344">
    <property type="entry name" value="UvrB"/>
    <property type="match status" value="1"/>
</dbReference>
<dbReference type="Proteomes" id="UP000307074">
    <property type="component" value="Chromosome"/>
</dbReference>
<feature type="coiled-coil region" evidence="14">
    <location>
        <begin position="626"/>
        <end position="653"/>
    </location>
</feature>
<dbReference type="Pfam" id="PF04851">
    <property type="entry name" value="ResIII"/>
    <property type="match status" value="1"/>
</dbReference>
<dbReference type="CDD" id="cd18790">
    <property type="entry name" value="SF2_C_UvrB"/>
    <property type="match status" value="1"/>
</dbReference>
<keyword evidence="7 12" id="KW-0067">ATP-binding</keyword>
<dbReference type="InterPro" id="IPR041471">
    <property type="entry name" value="UvrB_inter"/>
</dbReference>
<dbReference type="Pfam" id="PF00271">
    <property type="entry name" value="Helicase_C"/>
    <property type="match status" value="1"/>
</dbReference>
<organism evidence="18 19">
    <name type="scientific">Levilactobacillus brevis</name>
    <name type="common">Lactobacillus brevis</name>
    <dbReference type="NCBI Taxonomy" id="1580"/>
    <lineage>
        <taxon>Bacteria</taxon>
        <taxon>Bacillati</taxon>
        <taxon>Bacillota</taxon>
        <taxon>Bacilli</taxon>
        <taxon>Lactobacillales</taxon>
        <taxon>Lactobacillaceae</taxon>
        <taxon>Levilactobacillus</taxon>
    </lineage>
</organism>
<protein>
    <recommendedName>
        <fullName evidence="11 12">UvrABC system protein B</fullName>
        <shortName evidence="12">Protein UvrB</shortName>
    </recommendedName>
    <alternativeName>
        <fullName evidence="12">Excinuclease ABC subunit B</fullName>
    </alternativeName>
</protein>
<feature type="short sequence motif" description="Beta-hairpin" evidence="12">
    <location>
        <begin position="97"/>
        <end position="120"/>
    </location>
</feature>
<dbReference type="InterPro" id="IPR001650">
    <property type="entry name" value="Helicase_C-like"/>
</dbReference>
<evidence type="ECO:0000313" key="19">
    <source>
        <dbReference type="Proteomes" id="UP000307074"/>
    </source>
</evidence>
<dbReference type="PROSITE" id="PS51192">
    <property type="entry name" value="HELICASE_ATP_BIND_1"/>
    <property type="match status" value="1"/>
</dbReference>
<proteinExistence type="inferred from homology"/>
<dbReference type="Gene3D" id="4.10.860.10">
    <property type="entry name" value="UVR domain"/>
    <property type="match status" value="1"/>
</dbReference>
<dbReference type="InterPro" id="IPR024759">
    <property type="entry name" value="UvrB_YAD/RRR_dom"/>
</dbReference>
<evidence type="ECO:0000259" key="17">
    <source>
        <dbReference type="PROSITE" id="PS51194"/>
    </source>
</evidence>
<dbReference type="InterPro" id="IPR036876">
    <property type="entry name" value="UVR_dom_sf"/>
</dbReference>
<evidence type="ECO:0000256" key="9">
    <source>
        <dbReference type="ARBA" id="ARBA00023204"/>
    </source>
</evidence>
<evidence type="ECO:0000256" key="3">
    <source>
        <dbReference type="ARBA" id="ARBA00022490"/>
    </source>
</evidence>
<keyword evidence="14" id="KW-0175">Coiled coil</keyword>
<feature type="domain" description="UVR" evidence="15">
    <location>
        <begin position="630"/>
        <end position="665"/>
    </location>
</feature>
<reference evidence="18 19" key="1">
    <citation type="submission" date="2018-07" db="EMBL/GenBank/DDBJ databases">
        <authorList>
            <person name="Feyereisen M."/>
        </authorList>
    </citation>
    <scope>NUCLEOTIDE SEQUENCE [LARGE SCALE GENOMIC DNA]</scope>
    <source>
        <strain evidence="18 19">UCCLBBS449</strain>
    </source>
</reference>
<dbReference type="InterPro" id="IPR014001">
    <property type="entry name" value="Helicase_ATP-bd"/>
</dbReference>
<feature type="binding site" evidence="12">
    <location>
        <begin position="44"/>
        <end position="51"/>
    </location>
    <ligand>
        <name>ATP</name>
        <dbReference type="ChEBI" id="CHEBI:30616"/>
    </ligand>
</feature>
<dbReference type="SUPFAM" id="SSF52540">
    <property type="entry name" value="P-loop containing nucleoside triphosphate hydrolases"/>
    <property type="match status" value="2"/>
</dbReference>
<gene>
    <name evidence="12" type="primary">uvrB</name>
    <name evidence="18" type="ORF">UCCLBBS449_0713</name>
</gene>
<evidence type="ECO:0000259" key="15">
    <source>
        <dbReference type="PROSITE" id="PS50151"/>
    </source>
</evidence>
<dbReference type="InterPro" id="IPR006935">
    <property type="entry name" value="Helicase/UvrB_N"/>
</dbReference>
<dbReference type="Gene3D" id="3.40.50.300">
    <property type="entry name" value="P-loop containing nucleotide triphosphate hydrolases"/>
    <property type="match status" value="3"/>
</dbReference>
<evidence type="ECO:0000256" key="13">
    <source>
        <dbReference type="RuleBase" id="RU003587"/>
    </source>
</evidence>
<dbReference type="GO" id="GO:0003677">
    <property type="term" value="F:DNA binding"/>
    <property type="evidence" value="ECO:0007669"/>
    <property type="project" value="UniProtKB-UniRule"/>
</dbReference>
<evidence type="ECO:0000256" key="10">
    <source>
        <dbReference type="ARBA" id="ARBA00026033"/>
    </source>
</evidence>
<keyword evidence="6 12" id="KW-0228">DNA excision</keyword>
<sequence>MIDRQTDRAFDLVSKYQPTGDQPEAINQLTHGIEAGEKAQILLGATGTGKTFTISNVIKNVNKPTLVLSHNKTLAGQLYGEFKQFFPNNAVEYFVSYYDYYQPEAYVPSSDTYIEKDSSINDEIDKLRHSATSSLLERNDVIVVASVSSIFGLGDPTEYKNHVVSLRVGQEIERDALLRKLVNIQFERNDYDFQRGRFRVHGDVVEIFPASRDERALRVEFFGDEIDRIREVDALTGEIVGDREHVAIFPATHFMTNDDIMAQATAGIEGELKERLAELKNDGKLLEAQRLKQRTTYDLEMMREMGYTSGIENYSRWMDGRQAGEPPYTLLDFFPKDFLLVVDESHVTMPQVRGMYNGDRARKQQLVDYGFRLPSALDNRPLKLNEVEQHINQVIYMSATPGPYEAEQTDHVVQQIIRPTGLLDPTIDVRPIMGQMDDLVGEINQRIEKNERTFVTTLTKKMAEDLTDYLKDLGIKVAYLHSDIKTLERTEIMRDLRLGKYDVLVGINLLREGIDIPEVSLVAILDADKEGFLRNERSLIQTIGRAARNSHGSVIMYADSVTDSMQAAMDETARRRQIQIAYNKEHGITPTTIIKPIRDLIAVSKKNDNAGEKDDFVASDFEDMTKEDQEKLIARLEDEMRAAAKKLDFEQAASLRDTIMDMKTEIGD</sequence>
<dbReference type="SUPFAM" id="SSF46600">
    <property type="entry name" value="C-terminal UvrC-binding domain of UvrB"/>
    <property type="match status" value="1"/>
</dbReference>
<dbReference type="GO" id="GO:0005737">
    <property type="term" value="C:cytoplasm"/>
    <property type="evidence" value="ECO:0007669"/>
    <property type="project" value="UniProtKB-SubCell"/>
</dbReference>
<comment type="function">
    <text evidence="12">The UvrABC repair system catalyzes the recognition and processing of DNA lesions. A damage recognition complex composed of 2 UvrA and 2 UvrB subunits scans DNA for abnormalities. Upon binding of the UvrA(2)B(2) complex to a putative damaged site, the DNA wraps around one UvrB monomer. DNA wrap is dependent on ATP binding by UvrB and probably causes local melting of the DNA helix, facilitating insertion of UvrB beta-hairpin between the DNA strands. Then UvrB probes one DNA strand for the presence of a lesion. If a lesion is found the UvrA subunits dissociate and the UvrB-DNA preincision complex is formed. This complex is subsequently bound by UvrC and the second UvrB is released. If no lesion is found, the DNA wraps around the other UvrB subunit that will check the other stand for damage.</text>
</comment>
<feature type="domain" description="Helicase C-terminal" evidence="17">
    <location>
        <begin position="435"/>
        <end position="601"/>
    </location>
</feature>
<dbReference type="GO" id="GO:0009432">
    <property type="term" value="P:SOS response"/>
    <property type="evidence" value="ECO:0007669"/>
    <property type="project" value="UniProtKB-UniRule"/>
</dbReference>
<evidence type="ECO:0000256" key="11">
    <source>
        <dbReference type="ARBA" id="ARBA00029504"/>
    </source>
</evidence>
<dbReference type="RefSeq" id="WP_042521611.1">
    <property type="nucleotide sequence ID" value="NZ_CP031198.1"/>
</dbReference>
<evidence type="ECO:0000256" key="14">
    <source>
        <dbReference type="SAM" id="Coils"/>
    </source>
</evidence>
<dbReference type="PANTHER" id="PTHR24029:SF0">
    <property type="entry name" value="UVRABC SYSTEM PROTEIN B"/>
    <property type="match status" value="1"/>
</dbReference>
<keyword evidence="5 12" id="KW-0227">DNA damage</keyword>
<keyword evidence="3 12" id="KW-0963">Cytoplasm</keyword>
<dbReference type="EMBL" id="CP031198">
    <property type="protein sequence ID" value="QCZ52685.1"/>
    <property type="molecule type" value="Genomic_DNA"/>
</dbReference>
<dbReference type="GO" id="GO:0009380">
    <property type="term" value="C:excinuclease repair complex"/>
    <property type="evidence" value="ECO:0007669"/>
    <property type="project" value="InterPro"/>
</dbReference>
<dbReference type="GO" id="GO:0006289">
    <property type="term" value="P:nucleotide-excision repair"/>
    <property type="evidence" value="ECO:0007669"/>
    <property type="project" value="UniProtKB-UniRule"/>
</dbReference>
<evidence type="ECO:0000256" key="1">
    <source>
        <dbReference type="ARBA" id="ARBA00004496"/>
    </source>
</evidence>
<dbReference type="Pfam" id="PF17757">
    <property type="entry name" value="UvrB_inter"/>
    <property type="match status" value="1"/>
</dbReference>
<comment type="subcellular location">
    <subcellularLocation>
        <location evidence="1 12 13">Cytoplasm</location>
    </subcellularLocation>
</comment>
<evidence type="ECO:0000256" key="7">
    <source>
        <dbReference type="ARBA" id="ARBA00022840"/>
    </source>
</evidence>
<dbReference type="InterPro" id="IPR004807">
    <property type="entry name" value="UvrB"/>
</dbReference>
<dbReference type="PANTHER" id="PTHR24029">
    <property type="entry name" value="UVRABC SYSTEM PROTEIN B"/>
    <property type="match status" value="1"/>
</dbReference>
<dbReference type="SMART" id="SM00490">
    <property type="entry name" value="HELICc"/>
    <property type="match status" value="1"/>
</dbReference>
<evidence type="ECO:0000256" key="8">
    <source>
        <dbReference type="ARBA" id="ARBA00022881"/>
    </source>
</evidence>
<dbReference type="InterPro" id="IPR027417">
    <property type="entry name" value="P-loop_NTPase"/>
</dbReference>
<evidence type="ECO:0000256" key="4">
    <source>
        <dbReference type="ARBA" id="ARBA00022741"/>
    </source>
</evidence>
<name>A0A5B7XY65_LEVBR</name>
<comment type="domain">
    <text evidence="12">The beta-hairpin motif is involved in DNA binding.</text>
</comment>
<keyword evidence="9 12" id="KW-0234">DNA repair</keyword>
<dbReference type="PROSITE" id="PS50151">
    <property type="entry name" value="UVR"/>
    <property type="match status" value="1"/>
</dbReference>
<evidence type="ECO:0000313" key="18">
    <source>
        <dbReference type="EMBL" id="QCZ52685.1"/>
    </source>
</evidence>
<feature type="domain" description="Helicase ATP-binding" evidence="16">
    <location>
        <begin position="31"/>
        <end position="188"/>
    </location>
</feature>
<evidence type="ECO:0000256" key="5">
    <source>
        <dbReference type="ARBA" id="ARBA00022763"/>
    </source>
</evidence>
<dbReference type="InterPro" id="IPR001943">
    <property type="entry name" value="UVR_dom"/>
</dbReference>
<keyword evidence="12 13" id="KW-0742">SOS response</keyword>
<keyword evidence="8 12" id="KW-0267">Excision nuclease</keyword>
<evidence type="ECO:0000256" key="12">
    <source>
        <dbReference type="HAMAP-Rule" id="MF_00204"/>
    </source>
</evidence>